<evidence type="ECO:0000313" key="1">
    <source>
        <dbReference type="EMBL" id="KAJ9126264.1"/>
    </source>
</evidence>
<comment type="caution">
    <text evidence="1">The sequence shown here is derived from an EMBL/GenBank/DDBJ whole genome shotgun (WGS) entry which is preliminary data.</text>
</comment>
<organism evidence="1 2">
    <name type="scientific">Naganishia onofrii</name>
    <dbReference type="NCBI Taxonomy" id="1851511"/>
    <lineage>
        <taxon>Eukaryota</taxon>
        <taxon>Fungi</taxon>
        <taxon>Dikarya</taxon>
        <taxon>Basidiomycota</taxon>
        <taxon>Agaricomycotina</taxon>
        <taxon>Tremellomycetes</taxon>
        <taxon>Filobasidiales</taxon>
        <taxon>Filobasidiaceae</taxon>
        <taxon>Naganishia</taxon>
    </lineage>
</organism>
<gene>
    <name evidence="1" type="ORF">QFC24_001992</name>
</gene>
<accession>A0ACC2XQG5</accession>
<name>A0ACC2XQG5_9TREE</name>
<protein>
    <submittedName>
        <fullName evidence="1">Uncharacterized protein</fullName>
    </submittedName>
</protein>
<evidence type="ECO:0000313" key="2">
    <source>
        <dbReference type="Proteomes" id="UP001234202"/>
    </source>
</evidence>
<dbReference type="Proteomes" id="UP001234202">
    <property type="component" value="Unassembled WGS sequence"/>
</dbReference>
<keyword evidence="2" id="KW-1185">Reference proteome</keyword>
<sequence>MYSVNRNSDGSINTGITTEQIHALLREQHGNHRAAFSESLFNEIHLAEDEIHNAPFLSPEDFAETDAEVALAFEVEASRRRQAHVGATFEATLHGDYIPARMQQERPDTSIDDTIPLDLGSADGGTEEQEDGFYIEEQRPVPDSSSGAAYDPAHHLSQDHAPFEPESGSAVEHLDLEGDFLPEITNVKDEVHESGDFAVHEDALFATLPVQVNKGQRILDDETLERLQEEMTRIEEKRTQGASNETFAALIHPGQIDVPSTTPVFTGFRQTGVPLQGCSRDHQTTKSLEPHRNHSFLSTIHGNGNSDFNAFDDSDTSPEMSVAQHRTKTRRKATKDRGDSDGSSTSRPLIPLSEETGKRIMAKDRMDQLSKLIRCKMREAWGIAEDEPLPGPEKVGLEWHKGSRDPQNVKFHEAIAAMVYRELRNDPTIAVPANQRTLEAAQTAANVSFNNFCKRYAYQNDERWKAKSARDAKRGRRWARKDLKQKKRLKATSRYDEPVPQQILRMEYMSSEDSSEGEESGLAPGTWQFYADMTGRLSADEKVVEVKTPHWRSAQLQSIYDRLDEIAVSQKAENKAKGYTQVPLRRFKLGTLRPKNPPRNAEPWMFVNGVRPSPIPRKPKPPNDTAKRRAELALLQGLPDEGESRKKKVGVDINQRGSLTRHLPTAEVTLNQPSSQQTPAGSLRAAADETTLEAFDHEHDFEAFDDRLFDTIEENEHYSGIKDVQRPQWHHR</sequence>
<proteinExistence type="predicted"/>
<dbReference type="EMBL" id="JASBWV010000005">
    <property type="protein sequence ID" value="KAJ9126264.1"/>
    <property type="molecule type" value="Genomic_DNA"/>
</dbReference>
<reference evidence="1" key="1">
    <citation type="submission" date="2023-04" db="EMBL/GenBank/DDBJ databases">
        <title>Draft Genome sequencing of Naganishia species isolated from polar environments using Oxford Nanopore Technology.</title>
        <authorList>
            <person name="Leo P."/>
            <person name="Venkateswaran K."/>
        </authorList>
    </citation>
    <scope>NUCLEOTIDE SEQUENCE</scope>
    <source>
        <strain evidence="1">DBVPG 5303</strain>
    </source>
</reference>